<accession>A0A136PNA4</accession>
<evidence type="ECO:0000313" key="4">
    <source>
        <dbReference type="Proteomes" id="UP000070620"/>
    </source>
</evidence>
<dbReference type="AlphaFoldDB" id="A0A136PNA4"/>
<comment type="caution">
    <text evidence="3">The sequence shown here is derived from an EMBL/GenBank/DDBJ whole genome shotgun (WGS) entry which is preliminary data.</text>
</comment>
<feature type="signal peptide" evidence="1">
    <location>
        <begin position="1"/>
        <end position="22"/>
    </location>
</feature>
<dbReference type="OrthoDB" id="3381205at2"/>
<dbReference type="Pfam" id="PF13845">
    <property type="entry name" value="Septum_form"/>
    <property type="match status" value="1"/>
</dbReference>
<evidence type="ECO:0000256" key="1">
    <source>
        <dbReference type="SAM" id="SignalP"/>
    </source>
</evidence>
<dbReference type="InterPro" id="IPR026004">
    <property type="entry name" value="Septum_form"/>
</dbReference>
<feature type="domain" description="Septum formation-related" evidence="2">
    <location>
        <begin position="48"/>
        <end position="273"/>
    </location>
</feature>
<evidence type="ECO:0000259" key="2">
    <source>
        <dbReference type="Pfam" id="PF13845"/>
    </source>
</evidence>
<protein>
    <recommendedName>
        <fullName evidence="2">Septum formation-related domain-containing protein</fullName>
    </recommendedName>
</protein>
<sequence>MRRWLRAVVVTALVAAVLTGFGAPTGTDGDLTDDWLPVAEAERFVARAGDCHALVEPTGRLASYQPVDCARPHLAETFHVGTFTGATARREHPPGAGSAALLAAFTECDRRARDFVGGDWRGGRLSVQATPTSPAGWAGGSRWYRCDLFVLDEVHGVNGDSDSAVPYSGSLRGVLTGDSPVRLTCFDEDEGRRLRQAPCAGPHRFEYAGTWTAPDGWHGEVDRDEETVHTRCRQVIARYARVPVDDELRYRTGSAYRLPSAQAWARGDRGVRCFFWSGGRPLTGSVRGGGPTVLPVN</sequence>
<organism evidence="3 4">
    <name type="scientific">Micromonospora rosaria</name>
    <dbReference type="NCBI Taxonomy" id="47874"/>
    <lineage>
        <taxon>Bacteria</taxon>
        <taxon>Bacillati</taxon>
        <taxon>Actinomycetota</taxon>
        <taxon>Actinomycetes</taxon>
        <taxon>Micromonosporales</taxon>
        <taxon>Micromonosporaceae</taxon>
        <taxon>Micromonospora</taxon>
    </lineage>
</organism>
<gene>
    <name evidence="3" type="ORF">AWW66_21315</name>
</gene>
<feature type="chain" id="PRO_5039230019" description="Septum formation-related domain-containing protein" evidence="1">
    <location>
        <begin position="23"/>
        <end position="297"/>
    </location>
</feature>
<dbReference type="RefSeq" id="WP_067369343.1">
    <property type="nucleotide sequence ID" value="NZ_JBIUBN010000018.1"/>
</dbReference>
<keyword evidence="1" id="KW-0732">Signal</keyword>
<name>A0A136PNA4_9ACTN</name>
<keyword evidence="4" id="KW-1185">Reference proteome</keyword>
<proteinExistence type="predicted"/>
<evidence type="ECO:0000313" key="3">
    <source>
        <dbReference type="EMBL" id="KXK59960.1"/>
    </source>
</evidence>
<reference evidence="3 4" key="1">
    <citation type="submission" date="2016-01" db="EMBL/GenBank/DDBJ databases">
        <title>Whole genome sequence and analysis of Micromonospora rosaria DSM 803, which can produce antibacterial substance rosamicin.</title>
        <authorList>
            <person name="Yang H."/>
            <person name="He X."/>
            <person name="Zhu D."/>
        </authorList>
    </citation>
    <scope>NUCLEOTIDE SEQUENCE [LARGE SCALE GENOMIC DNA]</scope>
    <source>
        <strain evidence="3 4">DSM 803</strain>
    </source>
</reference>
<dbReference type="EMBL" id="LRQV01000089">
    <property type="protein sequence ID" value="KXK59960.1"/>
    <property type="molecule type" value="Genomic_DNA"/>
</dbReference>
<dbReference type="Proteomes" id="UP000070620">
    <property type="component" value="Unassembled WGS sequence"/>
</dbReference>